<dbReference type="EMBL" id="WXEW01000001">
    <property type="protein sequence ID" value="NAS20886.1"/>
    <property type="molecule type" value="Genomic_DNA"/>
</dbReference>
<evidence type="ECO:0000313" key="4">
    <source>
        <dbReference type="EMBL" id="NAS20886.1"/>
    </source>
</evidence>
<comment type="cofactor">
    <cofactor evidence="1">
        <name>Mg(2+)</name>
        <dbReference type="ChEBI" id="CHEBI:18420"/>
    </cofactor>
</comment>
<sequence length="181" mass="20078">MRHEYCLHCDAETVEPVTESGRVRRRCATCGQTADRSLVVDTALRMWHETAGVFVRDPSGRFLFFNRIAFPYALTIPAGHVEHGESPEVSAVRELHEETGLRAVSLTPIATEPIDGDQCRRGADGHVWHTFLTTVGTEPPVALDEGEGDAYTWLTLAEAAERDLTFAARHLVDRHAARLMA</sequence>
<dbReference type="SUPFAM" id="SSF55811">
    <property type="entry name" value="Nudix"/>
    <property type="match status" value="1"/>
</dbReference>
<evidence type="ECO:0000259" key="3">
    <source>
        <dbReference type="PROSITE" id="PS51462"/>
    </source>
</evidence>
<dbReference type="PRINTS" id="PR00502">
    <property type="entry name" value="NUDIXFAMILY"/>
</dbReference>
<keyword evidence="2" id="KW-0378">Hydrolase</keyword>
<keyword evidence="5" id="KW-1185">Reference proteome</keyword>
<dbReference type="InterPro" id="IPR020476">
    <property type="entry name" value="Nudix_hydrolase"/>
</dbReference>
<dbReference type="Proteomes" id="UP000479526">
    <property type="component" value="Unassembled WGS sequence"/>
</dbReference>
<dbReference type="Pfam" id="PF00293">
    <property type="entry name" value="NUDIX"/>
    <property type="match status" value="1"/>
</dbReference>
<dbReference type="RefSeq" id="WP_161478337.1">
    <property type="nucleotide sequence ID" value="NZ_WXEW01000001.1"/>
</dbReference>
<dbReference type="PANTHER" id="PTHR43046:SF14">
    <property type="entry name" value="MUTT_NUDIX FAMILY PROTEIN"/>
    <property type="match status" value="1"/>
</dbReference>
<name>A0A7C9J0I0_9ACTN</name>
<evidence type="ECO:0000256" key="1">
    <source>
        <dbReference type="ARBA" id="ARBA00001946"/>
    </source>
</evidence>
<evidence type="ECO:0000256" key="2">
    <source>
        <dbReference type="ARBA" id="ARBA00022801"/>
    </source>
</evidence>
<dbReference type="InterPro" id="IPR015797">
    <property type="entry name" value="NUDIX_hydrolase-like_dom_sf"/>
</dbReference>
<comment type="caution">
    <text evidence="4">The sequence shown here is derived from an EMBL/GenBank/DDBJ whole genome shotgun (WGS) entry which is preliminary data.</text>
</comment>
<dbReference type="PROSITE" id="PS51462">
    <property type="entry name" value="NUDIX"/>
    <property type="match status" value="1"/>
</dbReference>
<dbReference type="GO" id="GO:0016787">
    <property type="term" value="F:hydrolase activity"/>
    <property type="evidence" value="ECO:0007669"/>
    <property type="project" value="UniProtKB-KW"/>
</dbReference>
<proteinExistence type="predicted"/>
<dbReference type="InterPro" id="IPR000086">
    <property type="entry name" value="NUDIX_hydrolase_dom"/>
</dbReference>
<dbReference type="Gene3D" id="3.90.79.10">
    <property type="entry name" value="Nucleoside Triphosphate Pyrophosphohydrolase"/>
    <property type="match status" value="1"/>
</dbReference>
<organism evidence="4 5">
    <name type="scientific">Herbidospora solisilvae</name>
    <dbReference type="NCBI Taxonomy" id="2696284"/>
    <lineage>
        <taxon>Bacteria</taxon>
        <taxon>Bacillati</taxon>
        <taxon>Actinomycetota</taxon>
        <taxon>Actinomycetes</taxon>
        <taxon>Streptosporangiales</taxon>
        <taxon>Streptosporangiaceae</taxon>
        <taxon>Herbidospora</taxon>
    </lineage>
</organism>
<reference evidence="4 5" key="1">
    <citation type="submission" date="2020-01" db="EMBL/GenBank/DDBJ databases">
        <title>Herbidospora sp. NEAU-GS84 nov., a novel actinomycete isolated from soil.</title>
        <authorList>
            <person name="Han L."/>
        </authorList>
    </citation>
    <scope>NUCLEOTIDE SEQUENCE [LARGE SCALE GENOMIC DNA]</scope>
    <source>
        <strain evidence="4 5">NEAU-GS84</strain>
    </source>
</reference>
<feature type="domain" description="Nudix hydrolase" evidence="3">
    <location>
        <begin position="46"/>
        <end position="177"/>
    </location>
</feature>
<dbReference type="PANTHER" id="PTHR43046">
    <property type="entry name" value="GDP-MANNOSE MANNOSYL HYDROLASE"/>
    <property type="match status" value="1"/>
</dbReference>
<protein>
    <submittedName>
        <fullName evidence="4">NUDIX domain-containing protein</fullName>
    </submittedName>
</protein>
<accession>A0A7C9J0I0</accession>
<dbReference type="AlphaFoldDB" id="A0A7C9J0I0"/>
<evidence type="ECO:0000313" key="5">
    <source>
        <dbReference type="Proteomes" id="UP000479526"/>
    </source>
</evidence>
<gene>
    <name evidence="4" type="ORF">GT755_04200</name>
</gene>